<proteinExistence type="predicted"/>
<dbReference type="EMBL" id="FOCQ01000012">
    <property type="protein sequence ID" value="SEN47769.1"/>
    <property type="molecule type" value="Genomic_DNA"/>
</dbReference>
<dbReference type="InterPro" id="IPR014962">
    <property type="entry name" value="YolD"/>
</dbReference>
<accession>A0A1H8GVH4</accession>
<dbReference type="Pfam" id="PF08863">
    <property type="entry name" value="YolD"/>
    <property type="match status" value="1"/>
</dbReference>
<dbReference type="AlphaFoldDB" id="A0A1H8GVH4"/>
<dbReference type="Proteomes" id="UP000199695">
    <property type="component" value="Unassembled WGS sequence"/>
</dbReference>
<reference evidence="1 2" key="1">
    <citation type="submission" date="2016-10" db="EMBL/GenBank/DDBJ databases">
        <authorList>
            <person name="de Groot N.N."/>
        </authorList>
    </citation>
    <scope>NUCLEOTIDE SEQUENCE [LARGE SCALE GENOMIC DNA]</scope>
    <source>
        <strain evidence="1 2">DSM 46701</strain>
    </source>
</reference>
<name>A0A1H8GVH4_9BACL</name>
<sequence>MIDVNILDFYKWIEENRFVLPVRHEKQPKSGHKQKKYQPPVIDEDQLEYMSFILEEAFDMKKPVLVTYAGRYSPLQFYGRISKINPYEGWFVIVNGEIRKKIPYTKLMDVDWF</sequence>
<evidence type="ECO:0000313" key="1">
    <source>
        <dbReference type="EMBL" id="SEN47769.1"/>
    </source>
</evidence>
<keyword evidence="2" id="KW-1185">Reference proteome</keyword>
<evidence type="ECO:0000313" key="2">
    <source>
        <dbReference type="Proteomes" id="UP000199695"/>
    </source>
</evidence>
<gene>
    <name evidence="1" type="ORF">SAMN05444955_11285</name>
</gene>
<protein>
    <submittedName>
        <fullName evidence="1">YolD-like protein</fullName>
    </submittedName>
</protein>
<organism evidence="1 2">
    <name type="scientific">Lihuaxuella thermophila</name>
    <dbReference type="NCBI Taxonomy" id="1173111"/>
    <lineage>
        <taxon>Bacteria</taxon>
        <taxon>Bacillati</taxon>
        <taxon>Bacillota</taxon>
        <taxon>Bacilli</taxon>
        <taxon>Bacillales</taxon>
        <taxon>Thermoactinomycetaceae</taxon>
        <taxon>Lihuaxuella</taxon>
    </lineage>
</organism>